<dbReference type="EMBL" id="EF059799">
    <property type="protein sequence ID" value="ABN48850.1"/>
    <property type="molecule type" value="Genomic_DNA"/>
</dbReference>
<dbReference type="Gene3D" id="3.30.1490.180">
    <property type="entry name" value="RNA polymerase ii"/>
    <property type="match status" value="1"/>
</dbReference>
<evidence type="ECO:0000256" key="2">
    <source>
        <dbReference type="ARBA" id="ARBA00022478"/>
    </source>
</evidence>
<dbReference type="InterPro" id="IPR044893">
    <property type="entry name" value="RNA_pol_Rpb1_clamp_domain"/>
</dbReference>
<dbReference type="GO" id="GO:0006351">
    <property type="term" value="P:DNA-templated transcription"/>
    <property type="evidence" value="ECO:0007669"/>
    <property type="project" value="InterPro"/>
</dbReference>
<keyword evidence="2 6" id="KW-0240">DNA-directed RNA polymerase</keyword>
<dbReference type="SUPFAM" id="SSF64484">
    <property type="entry name" value="beta and beta-prime subunits of DNA dependent RNA-polymerase"/>
    <property type="match status" value="1"/>
</dbReference>
<dbReference type="Gene3D" id="2.40.40.20">
    <property type="match status" value="1"/>
</dbReference>
<dbReference type="InterPro" id="IPR007080">
    <property type="entry name" value="RNA_pol_Rpb1_1"/>
</dbReference>
<keyword evidence="3 6" id="KW-0808">Transferase</keyword>
<dbReference type="InterPro" id="IPR045867">
    <property type="entry name" value="DNA-dir_RpoC_beta_prime"/>
</dbReference>
<dbReference type="GO" id="GO:0003899">
    <property type="term" value="F:DNA-directed RNA polymerase activity"/>
    <property type="evidence" value="ECO:0007669"/>
    <property type="project" value="UniProtKB-EC"/>
</dbReference>
<dbReference type="GO" id="GO:0003677">
    <property type="term" value="F:DNA binding"/>
    <property type="evidence" value="ECO:0007669"/>
    <property type="project" value="InterPro"/>
</dbReference>
<dbReference type="Gene3D" id="4.10.860.120">
    <property type="entry name" value="RNA polymerase II, clamp domain"/>
    <property type="match status" value="2"/>
</dbReference>
<reference evidence="8" key="1">
    <citation type="journal article" date="2007" name="Eur. J. Protist.">
        <title>Higher-level phylogeny of Foraminifera inferred from the RNA polymerase II (RPB1) gene.</title>
        <authorList>
            <person name="Longet D."/>
            <person name="Pawlowski J."/>
        </authorList>
    </citation>
    <scope>NUCLEOTIDE SEQUENCE</scope>
</reference>
<dbReference type="GO" id="GO:0005665">
    <property type="term" value="C:RNA polymerase II, core complex"/>
    <property type="evidence" value="ECO:0007669"/>
    <property type="project" value="TreeGrafter"/>
</dbReference>
<dbReference type="FunFam" id="2.40.40.20:FF:000019">
    <property type="entry name" value="DNA-directed RNA polymerase II subunit RPB1"/>
    <property type="match status" value="1"/>
</dbReference>
<evidence type="ECO:0000256" key="3">
    <source>
        <dbReference type="ARBA" id="ARBA00022679"/>
    </source>
</evidence>
<dbReference type="PANTHER" id="PTHR19376:SF37">
    <property type="entry name" value="DNA-DIRECTED RNA POLYMERASE II SUBUNIT RPB1"/>
    <property type="match status" value="1"/>
</dbReference>
<name>A5Y0R8_9EUKA</name>
<evidence type="ECO:0000313" key="8">
    <source>
        <dbReference type="EMBL" id="ABN48850.1"/>
    </source>
</evidence>
<dbReference type="Pfam" id="PF04997">
    <property type="entry name" value="RNA_pol_Rpb1_1"/>
    <property type="match status" value="1"/>
</dbReference>
<sequence>ECPGHFGHIELARPCYHVGWLPVTLRVLRCVCFHCSRLLCADQNSDAFKQALKIENPRDRLIEILRLCEKKKFCGTGDRIDGKDLAKGTGDGDVLMHNTDPSQRVSSGCGNAQPKYRKGTGVKIEIEFPDRTDNGEDRKQYLSARRVHEILKRITEKDCNVLGFNKQYSPPHCLLIQVLPVSPPSVRPFVLMDGMRPSQDDLTHKIFDIMKTNNALKRQEARGVPEHVLEELVELLQFHVTTMIDNEVTGQPQAKQKSGKPIKSLRERLVGKAGRVRGNLMGKRCDFSARTVIGGDPNLSISEVGVPRSIALNLTYPERVTKFNLHAMKNLVENGPNEHPGAKTIIRDDGKQIDLRWVGRTSDMNLEPGYIVERHIQNGDIVLFNRQPSLHKMSMMAHHVKILPWSTFRINLSVTSPYNADFDGDEM</sequence>
<evidence type="ECO:0000256" key="1">
    <source>
        <dbReference type="ARBA" id="ARBA00006460"/>
    </source>
</evidence>
<keyword evidence="5 6" id="KW-0804">Transcription</keyword>
<protein>
    <recommendedName>
        <fullName evidence="6">DNA-directed RNA polymerase subunit</fullName>
        <ecNumber evidence="6">2.7.7.6</ecNumber>
    </recommendedName>
</protein>
<dbReference type="PANTHER" id="PTHR19376">
    <property type="entry name" value="DNA-DIRECTED RNA POLYMERASE"/>
    <property type="match status" value="1"/>
</dbReference>
<dbReference type="AlphaFoldDB" id="A5Y0R8"/>
<evidence type="ECO:0000256" key="5">
    <source>
        <dbReference type="ARBA" id="ARBA00023163"/>
    </source>
</evidence>
<keyword evidence="4 6" id="KW-0548">Nucleotidyltransferase</keyword>
<feature type="domain" description="RNA polymerase N-terminal" evidence="7">
    <location>
        <begin position="172"/>
        <end position="427"/>
    </location>
</feature>
<proteinExistence type="inferred from homology"/>
<feature type="non-terminal residue" evidence="8">
    <location>
        <position position="1"/>
    </location>
</feature>
<dbReference type="SMART" id="SM00663">
    <property type="entry name" value="RPOLA_N"/>
    <property type="match status" value="1"/>
</dbReference>
<comment type="similarity">
    <text evidence="1 6">Belongs to the RNA polymerase beta' chain family.</text>
</comment>
<feature type="non-terminal residue" evidence="8">
    <location>
        <position position="427"/>
    </location>
</feature>
<comment type="catalytic activity">
    <reaction evidence="6">
        <text>RNA(n) + a ribonucleoside 5'-triphosphate = RNA(n+1) + diphosphate</text>
        <dbReference type="Rhea" id="RHEA:21248"/>
        <dbReference type="Rhea" id="RHEA-COMP:14527"/>
        <dbReference type="Rhea" id="RHEA-COMP:17342"/>
        <dbReference type="ChEBI" id="CHEBI:33019"/>
        <dbReference type="ChEBI" id="CHEBI:61557"/>
        <dbReference type="ChEBI" id="CHEBI:140395"/>
        <dbReference type="EC" id="2.7.7.6"/>
    </reaction>
</comment>
<gene>
    <name evidence="8" type="primary">RPB1</name>
</gene>
<dbReference type="InterPro" id="IPR006592">
    <property type="entry name" value="RNA_pol_N"/>
</dbReference>
<comment type="function">
    <text evidence="6">DNA-dependent RNA polymerase catalyzes the transcription of DNA into RNA using the four ribonucleoside triphosphates as substrates.</text>
</comment>
<dbReference type="Pfam" id="PF00623">
    <property type="entry name" value="RNA_pol_Rpb1_2"/>
    <property type="match status" value="1"/>
</dbReference>
<evidence type="ECO:0000259" key="7">
    <source>
        <dbReference type="SMART" id="SM00663"/>
    </source>
</evidence>
<accession>A5Y0R8</accession>
<dbReference type="InterPro" id="IPR000722">
    <property type="entry name" value="RNA_pol_asu"/>
</dbReference>
<organism evidence="8">
    <name type="scientific">Rossyatella sp. DL-2007</name>
    <dbReference type="NCBI Taxonomy" id="425816"/>
    <lineage>
        <taxon>Eukaryota</taxon>
        <taxon>Sar</taxon>
        <taxon>Rhizaria</taxon>
        <taxon>Retaria</taxon>
        <taxon>Foraminifera</taxon>
        <taxon>Rotaliida</taxon>
        <taxon>Discorboidea</taxon>
        <taxon>Glabratellidae</taxon>
        <taxon>Rossyatella</taxon>
    </lineage>
</organism>
<evidence type="ECO:0000256" key="6">
    <source>
        <dbReference type="RuleBase" id="RU004279"/>
    </source>
</evidence>
<dbReference type="EC" id="2.7.7.6" evidence="6"/>
<evidence type="ECO:0000256" key="4">
    <source>
        <dbReference type="ARBA" id="ARBA00022695"/>
    </source>
</evidence>